<gene>
    <name evidence="2" type="ORF">AA0117_g3527</name>
    <name evidence="1" type="ORF">CC77DRAFT_1067427</name>
</gene>
<evidence type="ECO:0000313" key="4">
    <source>
        <dbReference type="Proteomes" id="UP000291422"/>
    </source>
</evidence>
<reference evidence="1 3" key="1">
    <citation type="submission" date="2016-05" db="EMBL/GenBank/DDBJ databases">
        <title>Comparative analysis of secretome profiles of manganese(II)-oxidizing ascomycete fungi.</title>
        <authorList>
            <consortium name="DOE Joint Genome Institute"/>
            <person name="Zeiner C.A."/>
            <person name="Purvine S.O."/>
            <person name="Zink E.M."/>
            <person name="Wu S."/>
            <person name="Pasa-Tolic L."/>
            <person name="Chaput D.L."/>
            <person name="Haridas S."/>
            <person name="Grigoriev I.V."/>
            <person name="Santelli C.M."/>
            <person name="Hansel C.M."/>
        </authorList>
    </citation>
    <scope>NUCLEOTIDE SEQUENCE [LARGE SCALE GENOMIC DNA]</scope>
    <source>
        <strain evidence="1 3">SRC1lrK2f</strain>
    </source>
</reference>
<accession>A0A177D2S9</accession>
<dbReference type="VEuPathDB" id="FungiDB:CC77DRAFT_1067427"/>
<proteinExistence type="predicted"/>
<dbReference type="RefSeq" id="XP_018379394.1">
    <property type="nucleotide sequence ID" value="XM_018528995.1"/>
</dbReference>
<evidence type="ECO:0000313" key="1">
    <source>
        <dbReference type="EMBL" id="OAG13973.1"/>
    </source>
</evidence>
<evidence type="ECO:0000313" key="3">
    <source>
        <dbReference type="Proteomes" id="UP000077248"/>
    </source>
</evidence>
<reference evidence="2" key="3">
    <citation type="journal article" date="2019" name="J. ISSAAS">
        <title>Genomics, evolutionary history and diagnostics of the Alternaria alternata species group including apple and Asian pear pathotypes.</title>
        <authorList>
            <person name="Armitage A.D."/>
            <person name="Cockerton H.M."/>
            <person name="Sreenivasaprasad S."/>
            <person name="Woodhall J."/>
            <person name="Lane C."/>
            <person name="Harrison R.J."/>
            <person name="Clarkson J.P."/>
        </authorList>
    </citation>
    <scope>NUCLEOTIDE SEQUENCE</scope>
    <source>
        <strain evidence="2">FERA 1177</strain>
    </source>
</reference>
<dbReference type="Proteomes" id="UP000077248">
    <property type="component" value="Unassembled WGS sequence"/>
</dbReference>
<keyword evidence="3" id="KW-1185">Reference proteome</keyword>
<evidence type="ECO:0000313" key="2">
    <source>
        <dbReference type="EMBL" id="RYN79803.1"/>
    </source>
</evidence>
<dbReference type="AlphaFoldDB" id="A0A177D2S9"/>
<protein>
    <submittedName>
        <fullName evidence="1">Uncharacterized protein</fullName>
    </submittedName>
</protein>
<dbReference type="Proteomes" id="UP000291422">
    <property type="component" value="Unassembled WGS sequence"/>
</dbReference>
<name>A0A177D2S9_ALTAL</name>
<sequence length="105" mass="12454">MDIDYLQFILDQFDDGRPLPDRKAYYAERETVEQQLVWRNTFHSDDTLVSIYTFFTDCQHMRENLADLAMRSVLLTRVVHSTCCAFRHVISKTLFDYRAKLANDP</sequence>
<dbReference type="EMBL" id="PDXD01000005">
    <property type="protein sequence ID" value="RYN79803.1"/>
    <property type="molecule type" value="Genomic_DNA"/>
</dbReference>
<dbReference type="GeneID" id="29114589"/>
<organism evidence="1 3">
    <name type="scientific">Alternaria alternata</name>
    <name type="common">Alternaria rot fungus</name>
    <name type="synonym">Torula alternata</name>
    <dbReference type="NCBI Taxonomy" id="5599"/>
    <lineage>
        <taxon>Eukaryota</taxon>
        <taxon>Fungi</taxon>
        <taxon>Dikarya</taxon>
        <taxon>Ascomycota</taxon>
        <taxon>Pezizomycotina</taxon>
        <taxon>Dothideomycetes</taxon>
        <taxon>Pleosporomycetidae</taxon>
        <taxon>Pleosporales</taxon>
        <taxon>Pleosporineae</taxon>
        <taxon>Pleosporaceae</taxon>
        <taxon>Alternaria</taxon>
        <taxon>Alternaria sect. Alternaria</taxon>
        <taxon>Alternaria alternata complex</taxon>
    </lineage>
</organism>
<dbReference type="KEGG" id="aalt:CC77DRAFT_1067427"/>
<dbReference type="EMBL" id="KV441504">
    <property type="protein sequence ID" value="OAG13973.1"/>
    <property type="molecule type" value="Genomic_DNA"/>
</dbReference>
<reference evidence="4" key="2">
    <citation type="journal article" date="2019" name="bioRxiv">
        <title>Genomics, evolutionary history and diagnostics of the Alternaria alternata species group including apple and Asian pear pathotypes.</title>
        <authorList>
            <person name="Armitage A.D."/>
            <person name="Cockerton H.M."/>
            <person name="Sreenivasaprasad S."/>
            <person name="Woodhall J.W."/>
            <person name="Lane C.R."/>
            <person name="Harrison R.J."/>
            <person name="Clarkson J.P."/>
        </authorList>
    </citation>
    <scope>NUCLEOTIDE SEQUENCE [LARGE SCALE GENOMIC DNA]</scope>
    <source>
        <strain evidence="4">FERA 1177</strain>
    </source>
</reference>